<dbReference type="InterPro" id="IPR040161">
    <property type="entry name" value="FB224"/>
</dbReference>
<dbReference type="HOGENOM" id="CLU_030831_0_3_1"/>
<gene>
    <name evidence="3" type="ORF">CAEBREN_08076</name>
</gene>
<dbReference type="AlphaFoldDB" id="G0N1J1"/>
<name>G0N1J1_CAEBE</name>
<protein>
    <submittedName>
        <fullName evidence="3">Uncharacterized protein</fullName>
    </submittedName>
</protein>
<evidence type="ECO:0000259" key="1">
    <source>
        <dbReference type="Pfam" id="PF00646"/>
    </source>
</evidence>
<keyword evidence="4" id="KW-1185">Reference proteome</keyword>
<evidence type="ECO:0000313" key="4">
    <source>
        <dbReference type="Proteomes" id="UP000008068"/>
    </source>
</evidence>
<dbReference type="InterPro" id="IPR001810">
    <property type="entry name" value="F-box_dom"/>
</dbReference>
<proteinExistence type="predicted"/>
<dbReference type="InParanoid" id="G0N1J1"/>
<dbReference type="FunCoup" id="G0N1J1">
    <property type="interactions" value="2979"/>
</dbReference>
<dbReference type="PANTHER" id="PTHR23015">
    <property type="entry name" value="UNCHARACTERIZED C.ELEGANS PROTEIN"/>
    <property type="match status" value="1"/>
</dbReference>
<dbReference type="PANTHER" id="PTHR23015:SF4">
    <property type="entry name" value="DUF38 DOMAIN-CONTAINING PROTEIN-RELATED"/>
    <property type="match status" value="1"/>
</dbReference>
<dbReference type="OMA" id="KCIAPRE"/>
<dbReference type="Pfam" id="PF01827">
    <property type="entry name" value="FTH"/>
    <property type="match status" value="1"/>
</dbReference>
<dbReference type="OrthoDB" id="5911267at2759"/>
<evidence type="ECO:0000313" key="3">
    <source>
        <dbReference type="EMBL" id="EGT50109.1"/>
    </source>
</evidence>
<feature type="domain" description="DUF38" evidence="2">
    <location>
        <begin position="158"/>
        <end position="271"/>
    </location>
</feature>
<dbReference type="GO" id="GO:0045087">
    <property type="term" value="P:innate immune response"/>
    <property type="evidence" value="ECO:0007669"/>
    <property type="project" value="TreeGrafter"/>
</dbReference>
<organism evidence="4">
    <name type="scientific">Caenorhabditis brenneri</name>
    <name type="common">Nematode worm</name>
    <dbReference type="NCBI Taxonomy" id="135651"/>
    <lineage>
        <taxon>Eukaryota</taxon>
        <taxon>Metazoa</taxon>
        <taxon>Ecdysozoa</taxon>
        <taxon>Nematoda</taxon>
        <taxon>Chromadorea</taxon>
        <taxon>Rhabditida</taxon>
        <taxon>Rhabditina</taxon>
        <taxon>Rhabditomorpha</taxon>
        <taxon>Rhabditoidea</taxon>
        <taxon>Rhabditidae</taxon>
        <taxon>Peloderinae</taxon>
        <taxon>Caenorhabditis</taxon>
    </lineage>
</organism>
<dbReference type="InterPro" id="IPR002900">
    <property type="entry name" value="DUF38/FTH_CAE_spp"/>
</dbReference>
<accession>G0N1J1</accession>
<dbReference type="Pfam" id="PF00646">
    <property type="entry name" value="F-box"/>
    <property type="match status" value="1"/>
</dbReference>
<dbReference type="eggNOG" id="ENOG502TJXJ">
    <property type="taxonomic scope" value="Eukaryota"/>
</dbReference>
<dbReference type="EMBL" id="GL379827">
    <property type="protein sequence ID" value="EGT50109.1"/>
    <property type="molecule type" value="Genomic_DNA"/>
</dbReference>
<evidence type="ECO:0000259" key="2">
    <source>
        <dbReference type="Pfam" id="PF01827"/>
    </source>
</evidence>
<reference evidence="4" key="1">
    <citation type="submission" date="2011-07" db="EMBL/GenBank/DDBJ databases">
        <authorList>
            <consortium name="Caenorhabditis brenneri Sequencing and Analysis Consortium"/>
            <person name="Wilson R.K."/>
        </authorList>
    </citation>
    <scope>NUCLEOTIDE SEQUENCE [LARGE SCALE GENOMIC DNA]</scope>
    <source>
        <strain evidence="4">PB2801</strain>
    </source>
</reference>
<dbReference type="Proteomes" id="UP000008068">
    <property type="component" value="Unassembled WGS sequence"/>
</dbReference>
<sequence>MILLIDMPEVPMKTILEKLGYVEIQCLRKNCHSLRNFIDYFKPEQSIDVMEISGTAGNISLLIYRNDDSQLYPNGQKIHVEYQALDGENTEITWFRKNKYPKKTILHENFSEVLSRDFGLILKCKLPILRRFSIDFKYTSKQFLKKHLLNKSPIKTNTLIIKTNTLITQRQDDILSFLPYICADTLKKLEIEFVDLSGTLMNISKIVEQEHWKRAKELHIHGVSVMAGIQNFEHFSYLVVKFDLLYLKDVLFLKELFFHTPSTFKQYRISFGKLSDRDAFIRELGHPITEQRQTLIFERPDDKENVVTIGFFPKFFEFKIIKKCIAPREVEVN</sequence>
<feature type="domain" description="F-box" evidence="1">
    <location>
        <begin position="5"/>
        <end position="42"/>
    </location>
</feature>